<dbReference type="NCBIfam" id="TIGR03888">
    <property type="entry name" value="nitrile_beta"/>
    <property type="match status" value="1"/>
</dbReference>
<dbReference type="PIRSF" id="PIRSF001427">
    <property type="entry name" value="NHase_beta"/>
    <property type="match status" value="1"/>
</dbReference>
<evidence type="ECO:0000256" key="1">
    <source>
        <dbReference type="ARBA" id="ARBA00004042"/>
    </source>
</evidence>
<dbReference type="GO" id="GO:0018822">
    <property type="term" value="F:nitrile hydratase activity"/>
    <property type="evidence" value="ECO:0007669"/>
    <property type="project" value="UniProtKB-EC"/>
</dbReference>
<gene>
    <name evidence="8" type="ORF">FHS21_003724</name>
</gene>
<evidence type="ECO:0000256" key="2">
    <source>
        <dbReference type="ARBA" id="ARBA00009098"/>
    </source>
</evidence>
<comment type="catalytic activity">
    <reaction evidence="4 5">
        <text>an aliphatic primary amide = an aliphatic nitrile + H2O</text>
        <dbReference type="Rhea" id="RHEA:12673"/>
        <dbReference type="ChEBI" id="CHEBI:15377"/>
        <dbReference type="ChEBI" id="CHEBI:65285"/>
        <dbReference type="ChEBI" id="CHEBI:80291"/>
        <dbReference type="EC" id="4.2.1.84"/>
    </reaction>
</comment>
<proteinExistence type="inferred from homology"/>
<accession>A0A839U910</accession>
<organism evidence="8 9">
    <name type="scientific">Phyllobacterium trifolii</name>
    <dbReference type="NCBI Taxonomy" id="300193"/>
    <lineage>
        <taxon>Bacteria</taxon>
        <taxon>Pseudomonadati</taxon>
        <taxon>Pseudomonadota</taxon>
        <taxon>Alphaproteobacteria</taxon>
        <taxon>Hyphomicrobiales</taxon>
        <taxon>Phyllobacteriaceae</taxon>
        <taxon>Phyllobacterium</taxon>
    </lineage>
</organism>
<reference evidence="8 9" key="1">
    <citation type="submission" date="2020-08" db="EMBL/GenBank/DDBJ databases">
        <title>Genomic Encyclopedia of Type Strains, Phase III (KMG-III): the genomes of soil and plant-associated and newly described type strains.</title>
        <authorList>
            <person name="Whitman W."/>
        </authorList>
    </citation>
    <scope>NUCLEOTIDE SEQUENCE [LARGE SCALE GENOMIC DNA]</scope>
    <source>
        <strain evidence="8 9">CECT 7015</strain>
    </source>
</reference>
<evidence type="ECO:0000256" key="4">
    <source>
        <dbReference type="ARBA" id="ARBA00044877"/>
    </source>
</evidence>
<feature type="domain" description="Nitrile hydratase beta subunit" evidence="6">
    <location>
        <begin position="122"/>
        <end position="218"/>
    </location>
</feature>
<dbReference type="Gene3D" id="2.30.30.50">
    <property type="match status" value="1"/>
</dbReference>
<comment type="function">
    <text evidence="1 5">NHase catalyzes the hydration of various nitrile compounds to the corresponding amides.</text>
</comment>
<comment type="caution">
    <text evidence="8">The sequence shown here is derived from an EMBL/GenBank/DDBJ whole genome shotgun (WGS) entry which is preliminary data.</text>
</comment>
<dbReference type="AlphaFoldDB" id="A0A839U910"/>
<feature type="domain" description="Nitrile hydratase beta subunit-like N-terminal" evidence="7">
    <location>
        <begin position="1"/>
        <end position="104"/>
    </location>
</feature>
<comment type="similarity">
    <text evidence="2 5">Belongs to the nitrile hydratase subunit beta family.</text>
</comment>
<keyword evidence="3 5" id="KW-0456">Lyase</keyword>
<evidence type="ECO:0000256" key="5">
    <source>
        <dbReference type="PIRNR" id="PIRNR001427"/>
    </source>
</evidence>
<sequence>MNGPQDLGGQMGFGPVAPENNEPLFHAGWEKWAMGMTIAAGAMGQWNIDESRHARESLHPADYYASSYYEIWTKALEVLLKRHGFVQPQELDEGRSLGKGTQPKRVLKAENVAAALAKGGPCDRPVAGEPRFQPGDRIRTHNFNPETHTRLPRYARGKLGVIEAVRGGFVFPDSNAHGKGENPQYVYTVVFTAPEIWGDGADPTLTISIDAWESYLEPA</sequence>
<keyword evidence="9" id="KW-1185">Reference proteome</keyword>
<dbReference type="RefSeq" id="WP_183663475.1">
    <property type="nucleotide sequence ID" value="NZ_JACHXN010000011.1"/>
</dbReference>
<dbReference type="InterPro" id="IPR049054">
    <property type="entry name" value="CN_hydtase_beta-like_N"/>
</dbReference>
<dbReference type="SUPFAM" id="SSF50090">
    <property type="entry name" value="Electron transport accessory proteins"/>
    <property type="match status" value="1"/>
</dbReference>
<dbReference type="InterPro" id="IPR008990">
    <property type="entry name" value="Elect_transpt_acc-like_dom_sf"/>
</dbReference>
<evidence type="ECO:0000313" key="9">
    <source>
        <dbReference type="Proteomes" id="UP000554520"/>
    </source>
</evidence>
<evidence type="ECO:0000259" key="7">
    <source>
        <dbReference type="Pfam" id="PF21006"/>
    </source>
</evidence>
<dbReference type="EC" id="4.2.1.84" evidence="5"/>
<dbReference type="InterPro" id="IPR042262">
    <property type="entry name" value="CN_hydtase_beta_C"/>
</dbReference>
<dbReference type="GO" id="GO:0046914">
    <property type="term" value="F:transition metal ion binding"/>
    <property type="evidence" value="ECO:0007669"/>
    <property type="project" value="InterPro"/>
</dbReference>
<dbReference type="Proteomes" id="UP000554520">
    <property type="component" value="Unassembled WGS sequence"/>
</dbReference>
<dbReference type="Gene3D" id="1.10.472.20">
    <property type="entry name" value="Nitrile hydratase, beta subunit"/>
    <property type="match status" value="1"/>
</dbReference>
<evidence type="ECO:0000256" key="3">
    <source>
        <dbReference type="ARBA" id="ARBA00023239"/>
    </source>
</evidence>
<dbReference type="EMBL" id="JACHXN010000011">
    <property type="protein sequence ID" value="MBB3147308.1"/>
    <property type="molecule type" value="Genomic_DNA"/>
</dbReference>
<evidence type="ECO:0000259" key="6">
    <source>
        <dbReference type="Pfam" id="PF02211"/>
    </source>
</evidence>
<dbReference type="Pfam" id="PF21006">
    <property type="entry name" value="NHase_beta_N"/>
    <property type="match status" value="1"/>
</dbReference>
<name>A0A839U910_9HYPH</name>
<evidence type="ECO:0000313" key="8">
    <source>
        <dbReference type="EMBL" id="MBB3147308.1"/>
    </source>
</evidence>
<dbReference type="InterPro" id="IPR003168">
    <property type="entry name" value="Nitrile_hydratase_bsu"/>
</dbReference>
<dbReference type="Pfam" id="PF02211">
    <property type="entry name" value="NHase_beta_C"/>
    <property type="match status" value="1"/>
</dbReference>
<dbReference type="InterPro" id="IPR024690">
    <property type="entry name" value="CN_hydtase_beta_dom_C"/>
</dbReference>
<protein>
    <recommendedName>
        <fullName evidence="5">Nitrile hydratase subunit beta</fullName>
        <shortName evidence="5">NHase</shortName>
        <ecNumber evidence="5">4.2.1.84</ecNumber>
    </recommendedName>
</protein>